<dbReference type="Pfam" id="PF06835">
    <property type="entry name" value="LptC"/>
    <property type="match status" value="1"/>
</dbReference>
<evidence type="ECO:0000256" key="1">
    <source>
        <dbReference type="SAM" id="MobiDB-lite"/>
    </source>
</evidence>
<dbReference type="Proteomes" id="UP000290759">
    <property type="component" value="Unassembled WGS sequence"/>
</dbReference>
<feature type="transmembrane region" description="Helical" evidence="2">
    <location>
        <begin position="50"/>
        <end position="68"/>
    </location>
</feature>
<reference evidence="3 4" key="1">
    <citation type="submission" date="2018-12" db="EMBL/GenBank/DDBJ databases">
        <authorList>
            <person name="Grouzdev D.S."/>
            <person name="Krutkina M.S."/>
        </authorList>
    </citation>
    <scope>NUCLEOTIDE SEQUENCE [LARGE SCALE GENOMIC DNA]</scope>
    <source>
        <strain evidence="3 4">RmlP026</strain>
    </source>
</reference>
<name>A0A4Q2UC51_9HYPH</name>
<dbReference type="InterPro" id="IPR010664">
    <property type="entry name" value="LipoPS_assembly_LptC-rel"/>
</dbReference>
<evidence type="ECO:0000313" key="3">
    <source>
        <dbReference type="EMBL" id="RYC32747.1"/>
    </source>
</evidence>
<accession>A0A4Q2UC51</accession>
<sequence length="244" mass="25600">MTDIATAPGRPPRPDARDAGNNPLDAVGPRRDAFRAAGRHTARVRVLRRVVLAGAVLGSAAVIAFAFFNPFRIAIPGVSVDGMGLNGSKVTMQHPKLTGFRSDGRPYDLVASSAVQDAKTPSQLELHDIDAHVTMADQSVVHIVSDSGLYDSSKETMQLKSAIHLTSDKGLDAHMLSAFIAFKTGDVDTREPLTVVNGTGTVTADSMHMTDNGAHIVFEGHVHTTVLPAAAAATTTASLKGTGQ</sequence>
<proteinExistence type="predicted"/>
<keyword evidence="4" id="KW-1185">Reference proteome</keyword>
<gene>
    <name evidence="3" type="ORF">D3273_06575</name>
</gene>
<dbReference type="AlphaFoldDB" id="A0A4Q2UC51"/>
<evidence type="ECO:0000313" key="4">
    <source>
        <dbReference type="Proteomes" id="UP000290759"/>
    </source>
</evidence>
<keyword evidence="2" id="KW-0812">Transmembrane</keyword>
<protein>
    <submittedName>
        <fullName evidence="3">Lipopolysaccharide-assembly, LptC-related protein</fullName>
    </submittedName>
</protein>
<dbReference type="OrthoDB" id="7873824at2"/>
<dbReference type="EMBL" id="QYBB01000005">
    <property type="protein sequence ID" value="RYC32747.1"/>
    <property type="molecule type" value="Genomic_DNA"/>
</dbReference>
<reference evidence="3 4" key="2">
    <citation type="submission" date="2019-02" db="EMBL/GenBank/DDBJ databases">
        <title>'Lichenibacterium ramalinii' gen. nov. sp. nov., 'Lichenibacterium minor' gen. nov. sp. nov.</title>
        <authorList>
            <person name="Pankratov T."/>
        </authorList>
    </citation>
    <scope>NUCLEOTIDE SEQUENCE [LARGE SCALE GENOMIC DNA]</scope>
    <source>
        <strain evidence="3 4">RmlP026</strain>
    </source>
</reference>
<organism evidence="3 4">
    <name type="scientific">Lichenibacterium minor</name>
    <dbReference type="NCBI Taxonomy" id="2316528"/>
    <lineage>
        <taxon>Bacteria</taxon>
        <taxon>Pseudomonadati</taxon>
        <taxon>Pseudomonadota</taxon>
        <taxon>Alphaproteobacteria</taxon>
        <taxon>Hyphomicrobiales</taxon>
        <taxon>Lichenihabitantaceae</taxon>
        <taxon>Lichenibacterium</taxon>
    </lineage>
</organism>
<keyword evidence="2" id="KW-1133">Transmembrane helix</keyword>
<keyword evidence="2" id="KW-0472">Membrane</keyword>
<comment type="caution">
    <text evidence="3">The sequence shown here is derived from an EMBL/GenBank/DDBJ whole genome shotgun (WGS) entry which is preliminary data.</text>
</comment>
<dbReference type="RefSeq" id="WP_129224737.1">
    <property type="nucleotide sequence ID" value="NZ_QYBB01000005.1"/>
</dbReference>
<evidence type="ECO:0000256" key="2">
    <source>
        <dbReference type="SAM" id="Phobius"/>
    </source>
</evidence>
<feature type="region of interest" description="Disordered" evidence="1">
    <location>
        <begin position="1"/>
        <end position="29"/>
    </location>
</feature>